<dbReference type="EMBL" id="BARV01033183">
    <property type="protein sequence ID" value="GAI42442.1"/>
    <property type="molecule type" value="Genomic_DNA"/>
</dbReference>
<evidence type="ECO:0000313" key="1">
    <source>
        <dbReference type="EMBL" id="GAI42442.1"/>
    </source>
</evidence>
<dbReference type="SUPFAM" id="SSF56300">
    <property type="entry name" value="Metallo-dependent phosphatases"/>
    <property type="match status" value="1"/>
</dbReference>
<dbReference type="InterPro" id="IPR029052">
    <property type="entry name" value="Metallo-depent_PP-like"/>
</dbReference>
<dbReference type="Gene3D" id="3.60.21.10">
    <property type="match status" value="1"/>
</dbReference>
<protein>
    <submittedName>
        <fullName evidence="1">Uncharacterized protein</fullName>
    </submittedName>
</protein>
<sequence length="144" mass="15641">MRKIFLCILAVNILFLSCSKSDLKIEKLTIVYSGNIGGKKNPCGCTPTMGGFARKSTVIKGLKSECENIIVLDSGAMLYATNFLSPPLDYIFRLDAYISAMAADKIGSDAVNVSSFDLSNSVDSLLAIDKVTSFPWLSSNLIWK</sequence>
<proteinExistence type="predicted"/>
<name>X1NEH0_9ZZZZ</name>
<feature type="non-terminal residue" evidence="1">
    <location>
        <position position="144"/>
    </location>
</feature>
<dbReference type="AlphaFoldDB" id="X1NEH0"/>
<reference evidence="1" key="1">
    <citation type="journal article" date="2014" name="Front. Microbiol.">
        <title>High frequency of phylogenetically diverse reductive dehalogenase-homologous genes in deep subseafloor sedimentary metagenomes.</title>
        <authorList>
            <person name="Kawai M."/>
            <person name="Futagami T."/>
            <person name="Toyoda A."/>
            <person name="Takaki Y."/>
            <person name="Nishi S."/>
            <person name="Hori S."/>
            <person name="Arai W."/>
            <person name="Tsubouchi T."/>
            <person name="Morono Y."/>
            <person name="Uchiyama I."/>
            <person name="Ito T."/>
            <person name="Fujiyama A."/>
            <person name="Inagaki F."/>
            <person name="Takami H."/>
        </authorList>
    </citation>
    <scope>NUCLEOTIDE SEQUENCE</scope>
    <source>
        <strain evidence="1">Expedition CK06-06</strain>
    </source>
</reference>
<organism evidence="1">
    <name type="scientific">marine sediment metagenome</name>
    <dbReference type="NCBI Taxonomy" id="412755"/>
    <lineage>
        <taxon>unclassified sequences</taxon>
        <taxon>metagenomes</taxon>
        <taxon>ecological metagenomes</taxon>
    </lineage>
</organism>
<dbReference type="PROSITE" id="PS51257">
    <property type="entry name" value="PROKAR_LIPOPROTEIN"/>
    <property type="match status" value="1"/>
</dbReference>
<gene>
    <name evidence="1" type="ORF">S06H3_52201</name>
</gene>
<comment type="caution">
    <text evidence="1">The sequence shown here is derived from an EMBL/GenBank/DDBJ whole genome shotgun (WGS) entry which is preliminary data.</text>
</comment>
<accession>X1NEH0</accession>